<protein>
    <submittedName>
        <fullName evidence="3">DUF948 domain-containing protein</fullName>
    </submittedName>
</protein>
<evidence type="ECO:0000256" key="1">
    <source>
        <dbReference type="SAM" id="Coils"/>
    </source>
</evidence>
<dbReference type="InterPro" id="IPR009293">
    <property type="entry name" value="UPF0478"/>
</dbReference>
<dbReference type="EMBL" id="JAWJAY010000001">
    <property type="protein sequence ID" value="MDV2885097.1"/>
    <property type="molecule type" value="Genomic_DNA"/>
</dbReference>
<evidence type="ECO:0000313" key="4">
    <source>
        <dbReference type="Proteomes" id="UP001285636"/>
    </source>
</evidence>
<dbReference type="PANTHER" id="PTHR40070:SF1">
    <property type="entry name" value="UPF0478 PROTEIN YTXG"/>
    <property type="match status" value="1"/>
</dbReference>
<keyword evidence="2" id="KW-0472">Membrane</keyword>
<dbReference type="RefSeq" id="WP_012959206.1">
    <property type="nucleotide sequence ID" value="NZ_CP117835.1"/>
</dbReference>
<name>A0AAJ2NKZ7_ALKPS</name>
<proteinExistence type="predicted"/>
<evidence type="ECO:0000313" key="3">
    <source>
        <dbReference type="EMBL" id="MDV2885097.1"/>
    </source>
</evidence>
<keyword evidence="1" id="KW-0175">Coiled coil</keyword>
<evidence type="ECO:0000256" key="2">
    <source>
        <dbReference type="SAM" id="Phobius"/>
    </source>
</evidence>
<dbReference type="AlphaFoldDB" id="A0AAJ2NKZ7"/>
<dbReference type="PANTHER" id="PTHR40070">
    <property type="entry name" value="UPF0478 PROTEIN YTXG"/>
    <property type="match status" value="1"/>
</dbReference>
<accession>A0AAJ2NKZ7</accession>
<dbReference type="Proteomes" id="UP001285636">
    <property type="component" value="Unassembled WGS sequence"/>
</dbReference>
<comment type="caution">
    <text evidence="3">The sequence shown here is derived from an EMBL/GenBank/DDBJ whole genome shotgun (WGS) entry which is preliminary data.</text>
</comment>
<dbReference type="Pfam" id="PF06103">
    <property type="entry name" value="DUF948"/>
    <property type="match status" value="1"/>
</dbReference>
<feature type="transmembrane region" description="Helical" evidence="2">
    <location>
        <begin position="6"/>
        <end position="26"/>
    </location>
</feature>
<reference evidence="3" key="1">
    <citation type="submission" date="2023-10" db="EMBL/GenBank/DDBJ databases">
        <title>Screening of Alkalihalophilus pseudofirmusBZ-TG-HK211 and Its Alleviation of Salt Stress on Rapeseed Growth.</title>
        <authorList>
            <person name="Zhao B."/>
            <person name="Guo T."/>
        </authorList>
    </citation>
    <scope>NUCLEOTIDE SEQUENCE</scope>
    <source>
        <strain evidence="3">BZ-TG-HK211</strain>
    </source>
</reference>
<sequence length="156" mass="17155">MDWLGIGVLILAIGFAVLVALLIPVLKKLTETLDNTAKTISQAEKSLDDITSETKLVLYNANETLMDVNHKVSKLDPLFDVVEDAGQATHHLTETLADYTGAKMDEVRTGAEVGRQKNLKGFVRGVALMYYLRKANKKRKGQAADAKVKVTVKEEI</sequence>
<keyword evidence="2" id="KW-0812">Transmembrane</keyword>
<keyword evidence="2" id="KW-1133">Transmembrane helix</keyword>
<organism evidence="3 4">
    <name type="scientific">Alkalihalophilus pseudofirmus</name>
    <name type="common">Bacillus pseudofirmus</name>
    <dbReference type="NCBI Taxonomy" id="79885"/>
    <lineage>
        <taxon>Bacteria</taxon>
        <taxon>Bacillati</taxon>
        <taxon>Bacillota</taxon>
        <taxon>Bacilli</taxon>
        <taxon>Bacillales</taxon>
        <taxon>Bacillaceae</taxon>
        <taxon>Alkalihalophilus</taxon>
    </lineage>
</organism>
<gene>
    <name evidence="3" type="ORF">RYX45_07880</name>
</gene>
<feature type="coiled-coil region" evidence="1">
    <location>
        <begin position="26"/>
        <end position="53"/>
    </location>
</feature>